<dbReference type="GO" id="GO:0016831">
    <property type="term" value="F:carboxy-lyase activity"/>
    <property type="evidence" value="ECO:0007669"/>
    <property type="project" value="InterPro"/>
</dbReference>
<evidence type="ECO:0000313" key="3">
    <source>
        <dbReference type="Proteomes" id="UP000042997"/>
    </source>
</evidence>
<proteinExistence type="predicted"/>
<evidence type="ECO:0000256" key="1">
    <source>
        <dbReference type="ARBA" id="ARBA00023239"/>
    </source>
</evidence>
<dbReference type="EMBL" id="CCSD01000085">
    <property type="protein sequence ID" value="CDZ90350.1"/>
    <property type="molecule type" value="Genomic_DNA"/>
</dbReference>
<dbReference type="Gene3D" id="3.20.20.140">
    <property type="entry name" value="Metal-dependent hydrolases"/>
    <property type="match status" value="1"/>
</dbReference>
<dbReference type="SMR" id="A0A098BQ47"/>
<dbReference type="PANTHER" id="PTHR21240">
    <property type="entry name" value="2-AMINO-3-CARBOXYLMUCONATE-6-SEMIALDEHYDE DECARBOXYLASE"/>
    <property type="match status" value="1"/>
</dbReference>
<dbReference type="eggNOG" id="COG2159">
    <property type="taxonomic scope" value="Bacteria"/>
</dbReference>
<keyword evidence="1" id="KW-0456">Lyase</keyword>
<dbReference type="RefSeq" id="WP_072786591.1">
    <property type="nucleotide sequence ID" value="NZ_CP023714.1"/>
</dbReference>
<name>A0A098BQ47_9NOCA</name>
<dbReference type="InterPro" id="IPR032466">
    <property type="entry name" value="Metal_Hydrolase"/>
</dbReference>
<reference evidence="2 3" key="1">
    <citation type="journal article" date="2014" name="Genome Announc.">
        <title>Draft Genome Sequence of Propane- and Butane-Oxidizing Actinobacterium Rhodococcus ruber IEGM 231.</title>
        <authorList>
            <person name="Ivshina I.B."/>
            <person name="Kuyukina M.S."/>
            <person name="Krivoruchko A.V."/>
            <person name="Barbe V."/>
            <person name="Fischer C."/>
        </authorList>
    </citation>
    <scope>NUCLEOTIDE SEQUENCE [LARGE SCALE GENOMIC DNA]</scope>
</reference>
<protein>
    <submittedName>
        <fullName evidence="2">Uncharacterized protein</fullName>
    </submittedName>
</protein>
<organism evidence="2 3">
    <name type="scientific">Rhodococcus ruber</name>
    <dbReference type="NCBI Taxonomy" id="1830"/>
    <lineage>
        <taxon>Bacteria</taxon>
        <taxon>Bacillati</taxon>
        <taxon>Actinomycetota</taxon>
        <taxon>Actinomycetes</taxon>
        <taxon>Mycobacteriales</taxon>
        <taxon>Nocardiaceae</taxon>
        <taxon>Rhodococcus</taxon>
    </lineage>
</organism>
<dbReference type="Proteomes" id="UP000042997">
    <property type="component" value="Unassembled WGS sequence"/>
</dbReference>
<dbReference type="SUPFAM" id="SSF51556">
    <property type="entry name" value="Metallo-dependent hydrolases"/>
    <property type="match status" value="1"/>
</dbReference>
<dbReference type="AlphaFoldDB" id="A0A098BQ47"/>
<dbReference type="GO" id="GO:0019748">
    <property type="term" value="P:secondary metabolic process"/>
    <property type="evidence" value="ECO:0007669"/>
    <property type="project" value="TreeGrafter"/>
</dbReference>
<accession>A0A098BQ47</accession>
<dbReference type="PANTHER" id="PTHR21240:SF28">
    <property type="entry name" value="ISO-OROTATE DECARBOXYLASE (EUROFUNG)"/>
    <property type="match status" value="1"/>
</dbReference>
<gene>
    <name evidence="2" type="ORF">RHRU231_710028</name>
</gene>
<sequence>MRRRPRVDVHQHVWPASFVDALRARSAPPRLDGWVLHLPGEPPYRVDPADHSVAARTALAVRDGIDLALVSLSSPLGIEELPAEESRPLLDAYHEGALSLPDRFGVWAAAGLAEPDPETLREVLAAGCVGLQLPATALADSAGFDRCAPLLAELERAHKPLFVHPGPAAAPGAPPWWPAMVSYVTQMHAAWFAWHEFGSRRFPALRVLFAMLAGLAPLHADRMAMRGGPGGIPGAGVYVETSSYGREVVAAVTARLGEDRVLLGSERPYARPLVLGGAAGMRLRTDNPARFFAMVPAQIR</sequence>
<dbReference type="GO" id="GO:0005737">
    <property type="term" value="C:cytoplasm"/>
    <property type="evidence" value="ECO:0007669"/>
    <property type="project" value="TreeGrafter"/>
</dbReference>
<evidence type="ECO:0000313" key="2">
    <source>
        <dbReference type="EMBL" id="CDZ90350.1"/>
    </source>
</evidence>
<dbReference type="InterPro" id="IPR032465">
    <property type="entry name" value="ACMSD"/>
</dbReference>